<protein>
    <submittedName>
        <fullName evidence="2">Ycf1</fullName>
    </submittedName>
</protein>
<keyword evidence="1" id="KW-1185">Reference proteome</keyword>
<evidence type="ECO:0000313" key="2">
    <source>
        <dbReference type="WBParaSite" id="nRc.2.0.1.t39022-RA"/>
    </source>
</evidence>
<dbReference type="WBParaSite" id="nRc.2.0.1.t39022-RA">
    <property type="protein sequence ID" value="nRc.2.0.1.t39022-RA"/>
    <property type="gene ID" value="nRc.2.0.1.g39022"/>
</dbReference>
<sequence>QNLKRFRAEKQDDAKNSNLSIFDYSSSNVEYGENFIRRDLRINKQNRHKFKKVIKNDHISGKFLPISIVQQNFPEI</sequence>
<dbReference type="Proteomes" id="UP000887565">
    <property type="component" value="Unplaced"/>
</dbReference>
<reference evidence="2" key="1">
    <citation type="submission" date="2022-11" db="UniProtKB">
        <authorList>
            <consortium name="WormBaseParasite"/>
        </authorList>
    </citation>
    <scope>IDENTIFICATION</scope>
</reference>
<dbReference type="AlphaFoldDB" id="A0A915KKS0"/>
<name>A0A915KKS0_ROMCU</name>
<evidence type="ECO:0000313" key="1">
    <source>
        <dbReference type="Proteomes" id="UP000887565"/>
    </source>
</evidence>
<organism evidence="1 2">
    <name type="scientific">Romanomermis culicivorax</name>
    <name type="common">Nematode worm</name>
    <dbReference type="NCBI Taxonomy" id="13658"/>
    <lineage>
        <taxon>Eukaryota</taxon>
        <taxon>Metazoa</taxon>
        <taxon>Ecdysozoa</taxon>
        <taxon>Nematoda</taxon>
        <taxon>Enoplea</taxon>
        <taxon>Dorylaimia</taxon>
        <taxon>Mermithida</taxon>
        <taxon>Mermithoidea</taxon>
        <taxon>Mermithidae</taxon>
        <taxon>Romanomermis</taxon>
    </lineage>
</organism>
<proteinExistence type="predicted"/>
<accession>A0A915KKS0</accession>